<dbReference type="EMBL" id="MU620977">
    <property type="protein sequence ID" value="KAI8575571.1"/>
    <property type="molecule type" value="Genomic_DNA"/>
</dbReference>
<proteinExistence type="predicted"/>
<organism evidence="1 2">
    <name type="scientific">Umbelopsis ramanniana AG</name>
    <dbReference type="NCBI Taxonomy" id="1314678"/>
    <lineage>
        <taxon>Eukaryota</taxon>
        <taxon>Fungi</taxon>
        <taxon>Fungi incertae sedis</taxon>
        <taxon>Mucoromycota</taxon>
        <taxon>Mucoromycotina</taxon>
        <taxon>Umbelopsidomycetes</taxon>
        <taxon>Umbelopsidales</taxon>
        <taxon>Umbelopsidaceae</taxon>
        <taxon>Umbelopsis</taxon>
    </lineage>
</organism>
<dbReference type="Proteomes" id="UP001206595">
    <property type="component" value="Unassembled WGS sequence"/>
</dbReference>
<protein>
    <submittedName>
        <fullName evidence="1">Uncharacterized protein</fullName>
    </submittedName>
</protein>
<dbReference type="RefSeq" id="XP_051440575.1">
    <property type="nucleotide sequence ID" value="XM_051592295.1"/>
</dbReference>
<evidence type="ECO:0000313" key="2">
    <source>
        <dbReference type="Proteomes" id="UP001206595"/>
    </source>
</evidence>
<accession>A0AAD5E147</accession>
<keyword evidence="2" id="KW-1185">Reference proteome</keyword>
<evidence type="ECO:0000313" key="1">
    <source>
        <dbReference type="EMBL" id="KAI8575571.1"/>
    </source>
</evidence>
<comment type="caution">
    <text evidence="1">The sequence shown here is derived from an EMBL/GenBank/DDBJ whole genome shotgun (WGS) entry which is preliminary data.</text>
</comment>
<name>A0AAD5E147_UMBRA</name>
<dbReference type="AlphaFoldDB" id="A0AAD5E147"/>
<reference evidence="1" key="2">
    <citation type="journal article" date="2022" name="Proc. Natl. Acad. Sci. U.S.A.">
        <title>Diploid-dominant life cycles characterize the early evolution of Fungi.</title>
        <authorList>
            <person name="Amses K.R."/>
            <person name="Simmons D.R."/>
            <person name="Longcore J.E."/>
            <person name="Mondo S.J."/>
            <person name="Seto K."/>
            <person name="Jeronimo G.H."/>
            <person name="Bonds A.E."/>
            <person name="Quandt C.A."/>
            <person name="Davis W.J."/>
            <person name="Chang Y."/>
            <person name="Federici B.A."/>
            <person name="Kuo A."/>
            <person name="LaButti K."/>
            <person name="Pangilinan J."/>
            <person name="Andreopoulos W."/>
            <person name="Tritt A."/>
            <person name="Riley R."/>
            <person name="Hundley H."/>
            <person name="Johnson J."/>
            <person name="Lipzen A."/>
            <person name="Barry K."/>
            <person name="Lang B.F."/>
            <person name="Cuomo C.A."/>
            <person name="Buchler N.E."/>
            <person name="Grigoriev I.V."/>
            <person name="Spatafora J.W."/>
            <person name="Stajich J.E."/>
            <person name="James T.Y."/>
        </authorList>
    </citation>
    <scope>NUCLEOTIDE SEQUENCE</scope>
    <source>
        <strain evidence="1">AG</strain>
    </source>
</reference>
<reference evidence="1" key="1">
    <citation type="submission" date="2021-06" db="EMBL/GenBank/DDBJ databases">
        <authorList>
            <consortium name="DOE Joint Genome Institute"/>
            <person name="Mondo S.J."/>
            <person name="Amses K.R."/>
            <person name="Simmons D.R."/>
            <person name="Longcore J.E."/>
            <person name="Seto K."/>
            <person name="Alves G.H."/>
            <person name="Bonds A.E."/>
            <person name="Quandt C.A."/>
            <person name="Davis W.J."/>
            <person name="Chang Y."/>
            <person name="Letcher P.M."/>
            <person name="Powell M.J."/>
            <person name="Kuo A."/>
            <person name="Labutti K."/>
            <person name="Pangilinan J."/>
            <person name="Andreopoulos W."/>
            <person name="Tritt A."/>
            <person name="Riley R."/>
            <person name="Hundley H."/>
            <person name="Johnson J."/>
            <person name="Lipzen A."/>
            <person name="Barry K."/>
            <person name="Berbee M.L."/>
            <person name="Buchler N.E."/>
            <person name="Grigoriev I.V."/>
            <person name="Spatafora J.W."/>
            <person name="Stajich J.E."/>
            <person name="James T.Y."/>
        </authorList>
    </citation>
    <scope>NUCLEOTIDE SEQUENCE</scope>
    <source>
        <strain evidence="1">AG</strain>
    </source>
</reference>
<gene>
    <name evidence="1" type="ORF">K450DRAFT_261289</name>
</gene>
<sequence>MVTAVYWRARRCRRASLSLYNLGIYRSWRSNELSLRRTNRLVELMPHRSSRV</sequence>
<dbReference type="GeneID" id="75917638"/>